<name>A0A3A9AQG1_9FIRM</name>
<sequence>MYTRQKVRRRKSPKGVWIKTAGRKRRKGWEAVAGAAALLAIVTGIYAFMEIVAQASPENPVIEAAAQAQKETEERENTQKEPISKPEQSPKESRSVAPLVVVDAGHGGLDVGCMEMEVVEKDINLQIAQRVKRRLEDAGFQVLMVREDDEYLAKEERVQMANHYEADAYVSIHQNTYEGSDKSVGGIETWYDGTDTGRDSERLARLVHQETIKSTGATERELWDIADFCVTGKTRMPACLIETGFLSNPQERGLLASPEYQEKIAEGIAEGIHLFFQPKAMYLTFDDGPSERCTDMILDVLKANDVKATFFLVGEYVEKYPEVAKRIAREGHTIGVHCYRHDYGELYESTESYLADFQKAYDVILETTGVKARLFRFPGGSVNAYNEEVCSDIVHEMTKKGFIYFDWNASLDDVAKDYEPEQLITNARKTTLDRKKVVMLAHDRVLNTALCLEELLRQFPEYRMKPLNEHIKPVQFNLPEEKQK</sequence>
<dbReference type="PANTHER" id="PTHR30404">
    <property type="entry name" value="N-ACETYLMURAMOYL-L-ALANINE AMIDASE"/>
    <property type="match status" value="1"/>
</dbReference>
<dbReference type="CDD" id="cd02696">
    <property type="entry name" value="MurNAc-LAA"/>
    <property type="match status" value="1"/>
</dbReference>
<dbReference type="Gene3D" id="3.40.630.40">
    <property type="entry name" value="Zn-dependent exopeptidases"/>
    <property type="match status" value="1"/>
</dbReference>
<dbReference type="InterPro" id="IPR050695">
    <property type="entry name" value="N-acetylmuramoyl_amidase_3"/>
</dbReference>
<dbReference type="SUPFAM" id="SSF88713">
    <property type="entry name" value="Glycoside hydrolase/deacetylase"/>
    <property type="match status" value="1"/>
</dbReference>
<evidence type="ECO:0000256" key="1">
    <source>
        <dbReference type="ARBA" id="ARBA00022801"/>
    </source>
</evidence>
<proteinExistence type="predicted"/>
<dbReference type="Proteomes" id="UP000280696">
    <property type="component" value="Unassembled WGS sequence"/>
</dbReference>
<dbReference type="InterPro" id="IPR011330">
    <property type="entry name" value="Glyco_hydro/deAcase_b/a-brl"/>
</dbReference>
<dbReference type="GO" id="GO:0008745">
    <property type="term" value="F:N-acetylmuramoyl-L-alanine amidase activity"/>
    <property type="evidence" value="ECO:0007669"/>
    <property type="project" value="InterPro"/>
</dbReference>
<dbReference type="Gene3D" id="3.20.20.370">
    <property type="entry name" value="Glycoside hydrolase/deacetylase"/>
    <property type="match status" value="1"/>
</dbReference>
<dbReference type="PANTHER" id="PTHR30404:SF0">
    <property type="entry name" value="N-ACETYLMURAMOYL-L-ALANINE AMIDASE AMIC"/>
    <property type="match status" value="1"/>
</dbReference>
<evidence type="ECO:0000313" key="5">
    <source>
        <dbReference type="Proteomes" id="UP000280696"/>
    </source>
</evidence>
<evidence type="ECO:0000313" key="4">
    <source>
        <dbReference type="EMBL" id="RKI93770.1"/>
    </source>
</evidence>
<gene>
    <name evidence="4" type="ORF">D7V94_02185</name>
</gene>
<dbReference type="OrthoDB" id="9812065at2"/>
<comment type="caution">
    <text evidence="4">The sequence shown here is derived from an EMBL/GenBank/DDBJ whole genome shotgun (WGS) entry which is preliminary data.</text>
</comment>
<feature type="compositionally biased region" description="Basic and acidic residues" evidence="2">
    <location>
        <begin position="70"/>
        <end position="94"/>
    </location>
</feature>
<reference evidence="4 5" key="1">
    <citation type="submission" date="2018-09" db="EMBL/GenBank/DDBJ databases">
        <title>Murine metabolic-syndrome-specific gut microbial biobank.</title>
        <authorList>
            <person name="Liu C."/>
        </authorList>
    </citation>
    <scope>NUCLEOTIDE SEQUENCE [LARGE SCALE GENOMIC DNA]</scope>
    <source>
        <strain evidence="4 5">0.1xD8-82</strain>
    </source>
</reference>
<dbReference type="EMBL" id="RAYQ01000002">
    <property type="protein sequence ID" value="RKI93770.1"/>
    <property type="molecule type" value="Genomic_DNA"/>
</dbReference>
<dbReference type="InterPro" id="IPR002509">
    <property type="entry name" value="NODB_dom"/>
</dbReference>
<dbReference type="GO" id="GO:0005975">
    <property type="term" value="P:carbohydrate metabolic process"/>
    <property type="evidence" value="ECO:0007669"/>
    <property type="project" value="InterPro"/>
</dbReference>
<dbReference type="CDD" id="cd10944">
    <property type="entry name" value="CE4_SmPgdA_like"/>
    <property type="match status" value="1"/>
</dbReference>
<feature type="region of interest" description="Disordered" evidence="2">
    <location>
        <begin position="63"/>
        <end position="96"/>
    </location>
</feature>
<keyword evidence="1" id="KW-0378">Hydrolase</keyword>
<dbReference type="Pfam" id="PF01522">
    <property type="entry name" value="Polysacc_deac_1"/>
    <property type="match status" value="1"/>
</dbReference>
<dbReference type="SMART" id="SM00646">
    <property type="entry name" value="Ami_3"/>
    <property type="match status" value="1"/>
</dbReference>
<feature type="domain" description="NodB homology" evidence="3">
    <location>
        <begin position="279"/>
        <end position="470"/>
    </location>
</feature>
<evidence type="ECO:0000256" key="2">
    <source>
        <dbReference type="SAM" id="MobiDB-lite"/>
    </source>
</evidence>
<organism evidence="4 5">
    <name type="scientific">Parablautia intestinalis</name>
    <dbReference type="NCBI Taxonomy" id="2320100"/>
    <lineage>
        <taxon>Bacteria</taxon>
        <taxon>Bacillati</taxon>
        <taxon>Bacillota</taxon>
        <taxon>Clostridia</taxon>
        <taxon>Lachnospirales</taxon>
        <taxon>Lachnospiraceae</taxon>
        <taxon>Parablautia</taxon>
    </lineage>
</organism>
<dbReference type="AlphaFoldDB" id="A0A3A9AQG1"/>
<dbReference type="RefSeq" id="WP_120466822.1">
    <property type="nucleotide sequence ID" value="NZ_RAYQ01000002.1"/>
</dbReference>
<dbReference type="GO" id="GO:0009253">
    <property type="term" value="P:peptidoglycan catabolic process"/>
    <property type="evidence" value="ECO:0007669"/>
    <property type="project" value="InterPro"/>
</dbReference>
<dbReference type="GO" id="GO:0030288">
    <property type="term" value="C:outer membrane-bounded periplasmic space"/>
    <property type="evidence" value="ECO:0007669"/>
    <property type="project" value="TreeGrafter"/>
</dbReference>
<evidence type="ECO:0000259" key="3">
    <source>
        <dbReference type="PROSITE" id="PS51677"/>
    </source>
</evidence>
<accession>A0A3A9AQG1</accession>
<dbReference type="Pfam" id="PF01520">
    <property type="entry name" value="Amidase_3"/>
    <property type="match status" value="1"/>
</dbReference>
<dbReference type="InterPro" id="IPR002508">
    <property type="entry name" value="MurNAc-LAA_cat"/>
</dbReference>
<keyword evidence="5" id="KW-1185">Reference proteome</keyword>
<dbReference type="PROSITE" id="PS51677">
    <property type="entry name" value="NODB"/>
    <property type="match status" value="1"/>
</dbReference>
<protein>
    <submittedName>
        <fullName evidence="4">N-acetylmuramoyl-L-alanine amidase</fullName>
    </submittedName>
</protein>
<dbReference type="SUPFAM" id="SSF53187">
    <property type="entry name" value="Zn-dependent exopeptidases"/>
    <property type="match status" value="1"/>
</dbReference>